<evidence type="ECO:0000313" key="2">
    <source>
        <dbReference type="EMBL" id="QOQ86701.1"/>
    </source>
</evidence>
<gene>
    <name evidence="2" type="ORF">IMC76_05590</name>
</gene>
<dbReference type="AlphaFoldDB" id="A0A7M1LEE1"/>
<sequence>MVKNLVKFSLALLLGCSFVLANDLSGDLTCEFTKTKKSCEETIKNNISIGTSKAIKNKFIVDDKFLKSRKITRDLDRILNNKFKSEKEPNILLDYEIHSFSIEKNHGNFWVDILVNYNLKDAKTAKIYKSQRVTKRYKSKLNKSSEIYKNALDNIANDIYNSIYSNKVIKNKDIKKELLNSQGGVILPFDN</sequence>
<evidence type="ECO:0008006" key="4">
    <source>
        <dbReference type="Google" id="ProtNLM"/>
    </source>
</evidence>
<reference evidence="2 3" key="1">
    <citation type="submission" date="2020-10" db="EMBL/GenBank/DDBJ databases">
        <title>Campylobacter and Helicobacter PacBio genomes.</title>
        <authorList>
            <person name="Lane C."/>
        </authorList>
    </citation>
    <scope>NUCLEOTIDE SEQUENCE [LARGE SCALE GENOMIC DNA]</scope>
    <source>
        <strain evidence="2 3">2016D-0077</strain>
    </source>
</reference>
<evidence type="ECO:0000313" key="3">
    <source>
        <dbReference type="Proteomes" id="UP000594749"/>
    </source>
</evidence>
<dbReference type="Proteomes" id="UP000594749">
    <property type="component" value="Chromosome"/>
</dbReference>
<proteinExistence type="predicted"/>
<organism evidence="2 3">
    <name type="scientific">Campylobacter corcagiensis</name>
    <dbReference type="NCBI Taxonomy" id="1448857"/>
    <lineage>
        <taxon>Bacteria</taxon>
        <taxon>Pseudomonadati</taxon>
        <taxon>Campylobacterota</taxon>
        <taxon>Epsilonproteobacteria</taxon>
        <taxon>Campylobacterales</taxon>
        <taxon>Campylobacteraceae</taxon>
        <taxon>Campylobacter</taxon>
    </lineage>
</organism>
<accession>A0A7M1LEE1</accession>
<keyword evidence="1" id="KW-0732">Signal</keyword>
<protein>
    <recommendedName>
        <fullName evidence="4">DUF4468 domain-containing protein</fullName>
    </recommendedName>
</protein>
<feature type="signal peptide" evidence="1">
    <location>
        <begin position="1"/>
        <end position="21"/>
    </location>
</feature>
<dbReference type="EMBL" id="CP063078">
    <property type="protein sequence ID" value="QOQ86701.1"/>
    <property type="molecule type" value="Genomic_DNA"/>
</dbReference>
<evidence type="ECO:0000256" key="1">
    <source>
        <dbReference type="SAM" id="SignalP"/>
    </source>
</evidence>
<dbReference type="RefSeq" id="WP_025803701.1">
    <property type="nucleotide sequence ID" value="NZ_CP053842.1"/>
</dbReference>
<feature type="chain" id="PRO_5029809232" description="DUF4468 domain-containing protein" evidence="1">
    <location>
        <begin position="22"/>
        <end position="191"/>
    </location>
</feature>
<keyword evidence="3" id="KW-1185">Reference proteome</keyword>
<name>A0A7M1LEE1_9BACT</name>